<organism evidence="8 9">
    <name type="scientific">Dibothriocephalus latus</name>
    <name type="common">Fish tapeworm</name>
    <name type="synonym">Diphyllobothrium latum</name>
    <dbReference type="NCBI Taxonomy" id="60516"/>
    <lineage>
        <taxon>Eukaryota</taxon>
        <taxon>Metazoa</taxon>
        <taxon>Spiralia</taxon>
        <taxon>Lophotrochozoa</taxon>
        <taxon>Platyhelminthes</taxon>
        <taxon>Cestoda</taxon>
        <taxon>Eucestoda</taxon>
        <taxon>Diphyllobothriidea</taxon>
        <taxon>Diphyllobothriidae</taxon>
        <taxon>Dibothriocephalus</taxon>
    </lineage>
</organism>
<dbReference type="OrthoDB" id="427456at2759"/>
<proteinExistence type="predicted"/>
<comment type="subcellular location">
    <subcellularLocation>
        <location evidence="1">Cell membrane</location>
        <topology evidence="1">Multi-pass membrane protein</topology>
    </subcellularLocation>
</comment>
<evidence type="ECO:0000256" key="6">
    <source>
        <dbReference type="ARBA" id="ARBA00023303"/>
    </source>
</evidence>
<evidence type="ECO:0000313" key="9">
    <source>
        <dbReference type="Proteomes" id="UP000281553"/>
    </source>
</evidence>
<dbReference type="PANTHER" id="PTHR46480:SF1">
    <property type="entry name" value="VOLTAGE-GATED HYDROGEN CHANNEL 1"/>
    <property type="match status" value="1"/>
</dbReference>
<evidence type="ECO:0000256" key="7">
    <source>
        <dbReference type="SAM" id="Phobius"/>
    </source>
</evidence>
<evidence type="ECO:0000256" key="1">
    <source>
        <dbReference type="ARBA" id="ARBA00004651"/>
    </source>
</evidence>
<keyword evidence="6" id="KW-0407">Ion channel</keyword>
<dbReference type="GO" id="GO:0005886">
    <property type="term" value="C:plasma membrane"/>
    <property type="evidence" value="ECO:0007669"/>
    <property type="project" value="UniProtKB-SubCell"/>
</dbReference>
<keyword evidence="2" id="KW-0813">Transport</keyword>
<evidence type="ECO:0000256" key="3">
    <source>
        <dbReference type="ARBA" id="ARBA00022475"/>
    </source>
</evidence>
<evidence type="ECO:0000256" key="4">
    <source>
        <dbReference type="ARBA" id="ARBA00022882"/>
    </source>
</evidence>
<accession>A0A3P6TSU6</accession>
<keyword evidence="4" id="KW-0851">Voltage-gated channel</keyword>
<dbReference type="GO" id="GO:0030171">
    <property type="term" value="F:voltage-gated proton channel activity"/>
    <property type="evidence" value="ECO:0007669"/>
    <property type="project" value="InterPro"/>
</dbReference>
<keyword evidence="9" id="KW-1185">Reference proteome</keyword>
<reference evidence="8 9" key="1">
    <citation type="submission" date="2018-11" db="EMBL/GenBank/DDBJ databases">
        <authorList>
            <consortium name="Pathogen Informatics"/>
        </authorList>
    </citation>
    <scope>NUCLEOTIDE SEQUENCE [LARGE SCALE GENOMIC DNA]</scope>
</reference>
<keyword evidence="7" id="KW-0812">Transmembrane</keyword>
<sequence length="279" mass="31866">MERVIQEAMRSKLPKALSFVSNDSKETDEDIRYNYDLGWANSKTFTKQLAKDNIDVDILNDELIRHAERRRSRSCRQKLLSTFRSSAAQFLLCFLVLLDSCLVIAEIILEIRSIQTCDLDLLSKCFVVRKTSLTEEEFNERLTDPSTLHFASEVMHFISIGVTSLFIICIVLKLVCLRRKFFTNVYEKQILALEELSRSLGSPEENIRDCKPRYVRHSKEQTQNALKSIAALTTGFMGGMIGAPISRQEALARFTGNNIAGSPSQHNPQLFKRFETFAI</sequence>
<keyword evidence="7" id="KW-0472">Membrane</keyword>
<evidence type="ECO:0000313" key="8">
    <source>
        <dbReference type="EMBL" id="VDK88637.1"/>
    </source>
</evidence>
<name>A0A3P6TSU6_DIBLA</name>
<keyword evidence="7" id="KW-1133">Transmembrane helix</keyword>
<dbReference type="GO" id="GO:0034702">
    <property type="term" value="C:monoatomic ion channel complex"/>
    <property type="evidence" value="ECO:0007669"/>
    <property type="project" value="UniProtKB-KW"/>
</dbReference>
<dbReference type="InterPro" id="IPR031846">
    <property type="entry name" value="Hvcn1"/>
</dbReference>
<evidence type="ECO:0000256" key="2">
    <source>
        <dbReference type="ARBA" id="ARBA00022448"/>
    </source>
</evidence>
<gene>
    <name evidence="8" type="ORF">DILT_LOCUS4245</name>
</gene>
<dbReference type="PANTHER" id="PTHR46480">
    <property type="entry name" value="F20B24.22"/>
    <property type="match status" value="1"/>
</dbReference>
<feature type="transmembrane region" description="Helical" evidence="7">
    <location>
        <begin position="154"/>
        <end position="176"/>
    </location>
</feature>
<dbReference type="AlphaFoldDB" id="A0A3P6TSU6"/>
<feature type="transmembrane region" description="Helical" evidence="7">
    <location>
        <begin position="87"/>
        <end position="109"/>
    </location>
</feature>
<dbReference type="EMBL" id="UYRU01045112">
    <property type="protein sequence ID" value="VDK88637.1"/>
    <property type="molecule type" value="Genomic_DNA"/>
</dbReference>
<keyword evidence="5" id="KW-0406">Ion transport</keyword>
<protein>
    <submittedName>
        <fullName evidence="8">Uncharacterized protein</fullName>
    </submittedName>
</protein>
<keyword evidence="3" id="KW-1003">Cell membrane</keyword>
<evidence type="ECO:0000256" key="5">
    <source>
        <dbReference type="ARBA" id="ARBA00023065"/>
    </source>
</evidence>
<dbReference type="Proteomes" id="UP000281553">
    <property type="component" value="Unassembled WGS sequence"/>
</dbReference>